<dbReference type="AlphaFoldDB" id="A0A844FEM5"/>
<dbReference type="Proteomes" id="UP000462760">
    <property type="component" value="Unassembled WGS sequence"/>
</dbReference>
<sequence length="63" mass="7442">MNISINSMEDLFRYGHLLPHMVLVDIDKRIGDWLASGGSIEDPYIKQQFRYAERFIKKVKKND</sequence>
<evidence type="ECO:0000313" key="2">
    <source>
        <dbReference type="EMBL" id="MSS42443.1"/>
    </source>
</evidence>
<reference evidence="2 3" key="1">
    <citation type="submission" date="2019-08" db="EMBL/GenBank/DDBJ databases">
        <title>In-depth cultivation of the pig gut microbiome towards novel bacterial diversity and tailored functional studies.</title>
        <authorList>
            <person name="Wylensek D."/>
            <person name="Hitch T.C.A."/>
            <person name="Clavel T."/>
        </authorList>
    </citation>
    <scope>NUCLEOTIDE SEQUENCE [LARGE SCALE GENOMIC DNA]</scope>
    <source>
        <strain evidence="2 3">Med78-601-WT-4W-RMD-3</strain>
    </source>
</reference>
<gene>
    <name evidence="2" type="ORF">FYJ27_01655</name>
</gene>
<accession>A0A844FEM5</accession>
<dbReference type="OrthoDB" id="2304532at2"/>
<evidence type="ECO:0000313" key="3">
    <source>
        <dbReference type="Proteomes" id="UP000462760"/>
    </source>
</evidence>
<protein>
    <recommendedName>
        <fullName evidence="1">DUF6877 domain-containing protein</fullName>
    </recommendedName>
</protein>
<dbReference type="InterPro" id="IPR049242">
    <property type="entry name" value="DUF6877"/>
</dbReference>
<feature type="domain" description="DUF6877" evidence="1">
    <location>
        <begin position="5"/>
        <end position="57"/>
    </location>
</feature>
<name>A0A844FEM5_9FIRM</name>
<dbReference type="RefSeq" id="WP_154482168.1">
    <property type="nucleotide sequence ID" value="NZ_VULR01000002.1"/>
</dbReference>
<comment type="caution">
    <text evidence="2">The sequence shown here is derived from an EMBL/GenBank/DDBJ whole genome shotgun (WGS) entry which is preliminary data.</text>
</comment>
<evidence type="ECO:0000259" key="1">
    <source>
        <dbReference type="Pfam" id="PF21793"/>
    </source>
</evidence>
<organism evidence="2 3">
    <name type="scientific">Anaerosalibacter bizertensis</name>
    <dbReference type="NCBI Taxonomy" id="932217"/>
    <lineage>
        <taxon>Bacteria</taxon>
        <taxon>Bacillati</taxon>
        <taxon>Bacillota</taxon>
        <taxon>Tissierellia</taxon>
        <taxon>Tissierellales</taxon>
        <taxon>Sporanaerobacteraceae</taxon>
        <taxon>Anaerosalibacter</taxon>
    </lineage>
</organism>
<proteinExistence type="predicted"/>
<dbReference type="Pfam" id="PF21793">
    <property type="entry name" value="DUF6877"/>
    <property type="match status" value="1"/>
</dbReference>
<dbReference type="EMBL" id="VULR01000002">
    <property type="protein sequence ID" value="MSS42443.1"/>
    <property type="molecule type" value="Genomic_DNA"/>
</dbReference>